<accession>A0ABU0P351</accession>
<sequence length="273" mass="28293">MNLEVVTSGPTGEAVMAESACGANAGGGKARSGAEENGAIPVLPGPAPRIDVRPDGDRVVVEVRGELDLDSAEELAQTLRAALGAAVGGVDLELGDVAFCDCSALNVLLDLHERSLEQGKTVVLRTVGPAVERLLTLTGTRALFDDTRPHAVGRDGAGGGEAGRDAALIEALDGSASQDSALEELRIEVVQLRRAMQTRPVIDLARGILMASFGLGVEEAWRVLVLASQNTNTKLYHLARDLVTAVLGEPPAEDVQEQVAAAVAKVRAEAAPT</sequence>
<name>A0ABU0P351_STRRH</name>
<evidence type="ECO:0000313" key="6">
    <source>
        <dbReference type="Proteomes" id="UP001230654"/>
    </source>
</evidence>
<dbReference type="InterPro" id="IPR003658">
    <property type="entry name" value="Anti-sigma_ant"/>
</dbReference>
<dbReference type="Proteomes" id="UP001230654">
    <property type="component" value="Unassembled WGS sequence"/>
</dbReference>
<dbReference type="InterPro" id="IPR002645">
    <property type="entry name" value="STAS_dom"/>
</dbReference>
<dbReference type="Gene3D" id="1.10.10.10">
    <property type="entry name" value="Winged helix-like DNA-binding domain superfamily/Winged helix DNA-binding domain"/>
    <property type="match status" value="1"/>
</dbReference>
<gene>
    <name evidence="5" type="ORF">QF030_007293</name>
</gene>
<dbReference type="Pfam" id="PF03861">
    <property type="entry name" value="ANTAR"/>
    <property type="match status" value="1"/>
</dbReference>
<dbReference type="InterPro" id="IPR005561">
    <property type="entry name" value="ANTAR"/>
</dbReference>
<comment type="caution">
    <text evidence="5">The sequence shown here is derived from an EMBL/GenBank/DDBJ whole genome shotgun (WGS) entry which is preliminary data.</text>
</comment>
<comment type="similarity">
    <text evidence="1 2">Belongs to the anti-sigma-factor antagonist family.</text>
</comment>
<dbReference type="InterPro" id="IPR036388">
    <property type="entry name" value="WH-like_DNA-bd_sf"/>
</dbReference>
<dbReference type="InterPro" id="IPR011006">
    <property type="entry name" value="CheY-like_superfamily"/>
</dbReference>
<dbReference type="EMBL" id="JAUSWV010000002">
    <property type="protein sequence ID" value="MDQ0585115.1"/>
    <property type="molecule type" value="Genomic_DNA"/>
</dbReference>
<proteinExistence type="inferred from homology"/>
<dbReference type="PROSITE" id="PS50921">
    <property type="entry name" value="ANTAR"/>
    <property type="match status" value="1"/>
</dbReference>
<dbReference type="PROSITE" id="PS50801">
    <property type="entry name" value="STAS"/>
    <property type="match status" value="1"/>
</dbReference>
<dbReference type="Pfam" id="PF13466">
    <property type="entry name" value="STAS_2"/>
    <property type="match status" value="1"/>
</dbReference>
<evidence type="ECO:0000259" key="4">
    <source>
        <dbReference type="PROSITE" id="PS50921"/>
    </source>
</evidence>
<dbReference type="SMART" id="SM01012">
    <property type="entry name" value="ANTAR"/>
    <property type="match status" value="1"/>
</dbReference>
<feature type="domain" description="STAS" evidence="3">
    <location>
        <begin position="48"/>
        <end position="185"/>
    </location>
</feature>
<dbReference type="InterPro" id="IPR058548">
    <property type="entry name" value="MlaB-like_STAS"/>
</dbReference>
<dbReference type="RefSeq" id="WP_307166834.1">
    <property type="nucleotide sequence ID" value="NZ_JAUSWV010000002.1"/>
</dbReference>
<dbReference type="SUPFAM" id="SSF52091">
    <property type="entry name" value="SpoIIaa-like"/>
    <property type="match status" value="1"/>
</dbReference>
<dbReference type="PANTHER" id="PTHR33495:SF2">
    <property type="entry name" value="ANTI-SIGMA FACTOR ANTAGONIST TM_1081-RELATED"/>
    <property type="match status" value="1"/>
</dbReference>
<evidence type="ECO:0000256" key="2">
    <source>
        <dbReference type="RuleBase" id="RU003749"/>
    </source>
</evidence>
<evidence type="ECO:0000313" key="5">
    <source>
        <dbReference type="EMBL" id="MDQ0585115.1"/>
    </source>
</evidence>
<dbReference type="InterPro" id="IPR036513">
    <property type="entry name" value="STAS_dom_sf"/>
</dbReference>
<organism evidence="5 6">
    <name type="scientific">Streptomyces rishiriensis</name>
    <dbReference type="NCBI Taxonomy" id="68264"/>
    <lineage>
        <taxon>Bacteria</taxon>
        <taxon>Bacillati</taxon>
        <taxon>Actinomycetota</taxon>
        <taxon>Actinomycetes</taxon>
        <taxon>Kitasatosporales</taxon>
        <taxon>Streptomycetaceae</taxon>
        <taxon>Streptomyces</taxon>
    </lineage>
</organism>
<dbReference type="SUPFAM" id="SSF52172">
    <property type="entry name" value="CheY-like"/>
    <property type="match status" value="1"/>
</dbReference>
<protein>
    <recommendedName>
        <fullName evidence="2">Anti-sigma factor antagonist</fullName>
    </recommendedName>
</protein>
<feature type="domain" description="ANTAR" evidence="4">
    <location>
        <begin position="182"/>
        <end position="243"/>
    </location>
</feature>
<dbReference type="PANTHER" id="PTHR33495">
    <property type="entry name" value="ANTI-SIGMA FACTOR ANTAGONIST TM_1081-RELATED-RELATED"/>
    <property type="match status" value="1"/>
</dbReference>
<dbReference type="CDD" id="cd07043">
    <property type="entry name" value="STAS_anti-anti-sigma_factors"/>
    <property type="match status" value="1"/>
</dbReference>
<reference evidence="5 6" key="1">
    <citation type="submission" date="2023-07" db="EMBL/GenBank/DDBJ databases">
        <title>Comparative genomics of wheat-associated soil bacteria to identify genetic determinants of phenazine resistance.</title>
        <authorList>
            <person name="Mouncey N."/>
        </authorList>
    </citation>
    <scope>NUCLEOTIDE SEQUENCE [LARGE SCALE GENOMIC DNA]</scope>
    <source>
        <strain evidence="5 6">B2I6</strain>
    </source>
</reference>
<keyword evidence="6" id="KW-1185">Reference proteome</keyword>
<dbReference type="Gene3D" id="3.30.750.24">
    <property type="entry name" value="STAS domain"/>
    <property type="match status" value="1"/>
</dbReference>
<dbReference type="NCBIfam" id="TIGR00377">
    <property type="entry name" value="ant_ant_sig"/>
    <property type="match status" value="1"/>
</dbReference>
<evidence type="ECO:0000259" key="3">
    <source>
        <dbReference type="PROSITE" id="PS50801"/>
    </source>
</evidence>
<evidence type="ECO:0000256" key="1">
    <source>
        <dbReference type="ARBA" id="ARBA00009013"/>
    </source>
</evidence>